<dbReference type="EMBL" id="JARUJP010000003">
    <property type="protein sequence ID" value="MDW8800231.1"/>
    <property type="molecule type" value="Genomic_DNA"/>
</dbReference>
<protein>
    <submittedName>
        <fullName evidence="2">MBL fold metallo-hydrolase</fullName>
    </submittedName>
</protein>
<organism evidence="2 3">
    <name type="scientific">Clostridium tanneri</name>
    <dbReference type="NCBI Taxonomy" id="3037988"/>
    <lineage>
        <taxon>Bacteria</taxon>
        <taxon>Bacillati</taxon>
        <taxon>Bacillota</taxon>
        <taxon>Clostridia</taxon>
        <taxon>Eubacteriales</taxon>
        <taxon>Clostridiaceae</taxon>
        <taxon>Clostridium</taxon>
    </lineage>
</organism>
<dbReference type="SUPFAM" id="SSF56281">
    <property type="entry name" value="Metallo-hydrolase/oxidoreductase"/>
    <property type="match status" value="1"/>
</dbReference>
<evidence type="ECO:0000313" key="2">
    <source>
        <dbReference type="EMBL" id="MDW8800231.1"/>
    </source>
</evidence>
<dbReference type="CDD" id="cd07721">
    <property type="entry name" value="yflN-like_MBL-fold"/>
    <property type="match status" value="1"/>
</dbReference>
<dbReference type="PANTHER" id="PTHR42951:SF15">
    <property type="entry name" value="METALLO-BETA-LACTAMASE SUPERFAMILY PROTEIN"/>
    <property type="match status" value="1"/>
</dbReference>
<accession>A0ABU4JQ02</accession>
<dbReference type="InterPro" id="IPR050855">
    <property type="entry name" value="NDM-1-like"/>
</dbReference>
<dbReference type="Proteomes" id="UP001281656">
    <property type="component" value="Unassembled WGS sequence"/>
</dbReference>
<dbReference type="Pfam" id="PF00753">
    <property type="entry name" value="Lactamase_B"/>
    <property type="match status" value="1"/>
</dbReference>
<dbReference type="SMART" id="SM00849">
    <property type="entry name" value="Lactamase_B"/>
    <property type="match status" value="1"/>
</dbReference>
<keyword evidence="3" id="KW-1185">Reference proteome</keyword>
<feature type="domain" description="Metallo-beta-lactamase" evidence="1">
    <location>
        <begin position="19"/>
        <end position="224"/>
    </location>
</feature>
<evidence type="ECO:0000313" key="3">
    <source>
        <dbReference type="Proteomes" id="UP001281656"/>
    </source>
</evidence>
<dbReference type="InterPro" id="IPR001279">
    <property type="entry name" value="Metallo-B-lactamas"/>
</dbReference>
<proteinExistence type="predicted"/>
<name>A0ABU4JQ02_9CLOT</name>
<dbReference type="Gene3D" id="3.60.15.10">
    <property type="entry name" value="Ribonuclease Z/Hydroxyacylglutathione hydrolase-like"/>
    <property type="match status" value="1"/>
</dbReference>
<dbReference type="InterPro" id="IPR036866">
    <property type="entry name" value="RibonucZ/Hydroxyglut_hydro"/>
</dbReference>
<comment type="caution">
    <text evidence="2">The sequence shown here is derived from an EMBL/GenBank/DDBJ whole genome shotgun (WGS) entry which is preliminary data.</text>
</comment>
<gene>
    <name evidence="2" type="ORF">P8V03_03580</name>
</gene>
<reference evidence="2 3" key="1">
    <citation type="submission" date="2023-04" db="EMBL/GenBank/DDBJ databases">
        <title>Clostridium tannerae sp. nov., isolated from the fecal material of an alpaca.</title>
        <authorList>
            <person name="Miller S."/>
            <person name="Hendry M."/>
            <person name="King J."/>
            <person name="Sankaranarayanan K."/>
            <person name="Lawson P.A."/>
        </authorList>
    </citation>
    <scope>NUCLEOTIDE SEQUENCE [LARGE SCALE GENOMIC DNA]</scope>
    <source>
        <strain evidence="2 3">A1-XYC3</strain>
    </source>
</reference>
<sequence>MEYIVVLNVAFDFGYGEDTIYPVILKDKNEMILIDCGYPEFLPKLEQSAKEKGIDFSELTKVIITHHDHDHMGSLTAIKRKYPKVQVIASEKDAPYIEGKAKSLRLQQAEQTQLLLPPEQQEAGRVFQDMLKAVENVEVDFTVKDGDYFPWCGGMEIVETPGHMPGHISLYINKFKVLISGDALAIENGKLKLAAPQFTLDMPEAKKSVFKLLNYDIEKIICYHGGEYKENIPEALQNI</sequence>
<dbReference type="RefSeq" id="WP_318796789.1">
    <property type="nucleotide sequence ID" value="NZ_JARUJP010000003.1"/>
</dbReference>
<evidence type="ECO:0000259" key="1">
    <source>
        <dbReference type="SMART" id="SM00849"/>
    </source>
</evidence>
<dbReference type="PANTHER" id="PTHR42951">
    <property type="entry name" value="METALLO-BETA-LACTAMASE DOMAIN-CONTAINING"/>
    <property type="match status" value="1"/>
</dbReference>